<dbReference type="GO" id="GO:0035435">
    <property type="term" value="P:phosphate ion transmembrane transport"/>
    <property type="evidence" value="ECO:0007669"/>
    <property type="project" value="InterPro"/>
</dbReference>
<evidence type="ECO:0000256" key="3">
    <source>
        <dbReference type="ARBA" id="ARBA00022741"/>
    </source>
</evidence>
<evidence type="ECO:0000256" key="4">
    <source>
        <dbReference type="ARBA" id="ARBA00022840"/>
    </source>
</evidence>
<name>A0A5M6D1L8_9BACT</name>
<dbReference type="InterPro" id="IPR003593">
    <property type="entry name" value="AAA+_ATPase"/>
</dbReference>
<dbReference type="CDD" id="cd03260">
    <property type="entry name" value="ABC_PstB_phosphate_transporter"/>
    <property type="match status" value="1"/>
</dbReference>
<accession>A0A5M6D1L8</accession>
<dbReference type="PANTHER" id="PTHR43423:SF1">
    <property type="entry name" value="ABC TRANSPORTER I FAMILY MEMBER 17"/>
    <property type="match status" value="1"/>
</dbReference>
<evidence type="ECO:0000313" key="7">
    <source>
        <dbReference type="Proteomes" id="UP000324479"/>
    </source>
</evidence>
<dbReference type="InterPro" id="IPR005670">
    <property type="entry name" value="PstB-like"/>
</dbReference>
<dbReference type="EMBL" id="VWOX01000010">
    <property type="protein sequence ID" value="KAA5541411.1"/>
    <property type="molecule type" value="Genomic_DNA"/>
</dbReference>
<keyword evidence="3" id="KW-0547">Nucleotide-binding</keyword>
<keyword evidence="2" id="KW-0592">Phosphate transport</keyword>
<reference evidence="6 7" key="1">
    <citation type="submission" date="2019-08" db="EMBL/GenBank/DDBJ databases">
        <authorList>
            <person name="Dhanesh K."/>
            <person name="Kumar G."/>
            <person name="Sasikala C."/>
            <person name="Venkata Ramana C."/>
        </authorList>
    </citation>
    <scope>NUCLEOTIDE SEQUENCE [LARGE SCALE GENOMIC DNA]</scope>
    <source>
        <strain evidence="6 7">JC645</strain>
    </source>
</reference>
<dbReference type="InterPro" id="IPR027417">
    <property type="entry name" value="P-loop_NTPase"/>
</dbReference>
<dbReference type="GO" id="GO:0016887">
    <property type="term" value="F:ATP hydrolysis activity"/>
    <property type="evidence" value="ECO:0007669"/>
    <property type="project" value="InterPro"/>
</dbReference>
<dbReference type="GO" id="GO:0016020">
    <property type="term" value="C:membrane"/>
    <property type="evidence" value="ECO:0007669"/>
    <property type="project" value="InterPro"/>
</dbReference>
<dbReference type="Pfam" id="PF00005">
    <property type="entry name" value="ABC_tran"/>
    <property type="match status" value="1"/>
</dbReference>
<dbReference type="InterPro" id="IPR017871">
    <property type="entry name" value="ABC_transporter-like_CS"/>
</dbReference>
<sequence>MVTVSTANTDNGEQNAQPDRTLIQIDDFNAWYGDFQALHGLSLQIPRYKVTAFIGPSGCGKSTLLKWINRMNDIIPGAHAKGELKICGEAETPPGRDTNILDPALDVVRLRRKIGIVFQKPNPFPKSIYDNVAFGPRLHMKTTKAELDELVEWSLRKAAVWEEVKDRLHGPALGLSGGQQQRLCIARAIAVGPEVLLMDEPCSALDPASTLAIEDLIFELRSQYTIVIVTHNMQQASRCSDKTAFFFEGRLIESGDTERIFTKPEQKQTDDYVRGKFG</sequence>
<dbReference type="GO" id="GO:0005524">
    <property type="term" value="F:ATP binding"/>
    <property type="evidence" value="ECO:0007669"/>
    <property type="project" value="UniProtKB-KW"/>
</dbReference>
<proteinExistence type="predicted"/>
<keyword evidence="1" id="KW-0813">Transport</keyword>
<evidence type="ECO:0000256" key="2">
    <source>
        <dbReference type="ARBA" id="ARBA00022592"/>
    </source>
</evidence>
<dbReference type="SUPFAM" id="SSF52540">
    <property type="entry name" value="P-loop containing nucleoside triphosphate hydrolases"/>
    <property type="match status" value="1"/>
</dbReference>
<protein>
    <submittedName>
        <fullName evidence="6">Phosphate ABC transporter ATP-binding protein</fullName>
    </submittedName>
</protein>
<evidence type="ECO:0000256" key="1">
    <source>
        <dbReference type="ARBA" id="ARBA00022448"/>
    </source>
</evidence>
<dbReference type="AlphaFoldDB" id="A0A5M6D1L8"/>
<dbReference type="NCBIfam" id="TIGR00972">
    <property type="entry name" value="3a0107s01c2"/>
    <property type="match status" value="1"/>
</dbReference>
<dbReference type="RefSeq" id="WP_150077797.1">
    <property type="nucleotide sequence ID" value="NZ_VWOX01000010.1"/>
</dbReference>
<feature type="domain" description="ABC transporter" evidence="5">
    <location>
        <begin position="23"/>
        <end position="273"/>
    </location>
</feature>
<comment type="caution">
    <text evidence="6">The sequence shown here is derived from an EMBL/GenBank/DDBJ whole genome shotgun (WGS) entry which is preliminary data.</text>
</comment>
<keyword evidence="4 6" id="KW-0067">ATP-binding</keyword>
<dbReference type="Gene3D" id="3.40.50.300">
    <property type="entry name" value="P-loop containing nucleotide triphosphate hydrolases"/>
    <property type="match status" value="1"/>
</dbReference>
<dbReference type="PROSITE" id="PS50893">
    <property type="entry name" value="ABC_TRANSPORTER_2"/>
    <property type="match status" value="1"/>
</dbReference>
<dbReference type="PROSITE" id="PS00211">
    <property type="entry name" value="ABC_TRANSPORTER_1"/>
    <property type="match status" value="1"/>
</dbReference>
<dbReference type="GO" id="GO:0005315">
    <property type="term" value="F:phosphate transmembrane transporter activity"/>
    <property type="evidence" value="ECO:0007669"/>
    <property type="project" value="InterPro"/>
</dbReference>
<organism evidence="6 7">
    <name type="scientific">Roseiconus nitratireducens</name>
    <dbReference type="NCBI Taxonomy" id="2605748"/>
    <lineage>
        <taxon>Bacteria</taxon>
        <taxon>Pseudomonadati</taxon>
        <taxon>Planctomycetota</taxon>
        <taxon>Planctomycetia</taxon>
        <taxon>Pirellulales</taxon>
        <taxon>Pirellulaceae</taxon>
        <taxon>Roseiconus</taxon>
    </lineage>
</organism>
<dbReference type="SMART" id="SM00382">
    <property type="entry name" value="AAA"/>
    <property type="match status" value="1"/>
</dbReference>
<keyword evidence="7" id="KW-1185">Reference proteome</keyword>
<gene>
    <name evidence="6" type="primary">pstB</name>
    <name evidence="6" type="ORF">FYK55_17750</name>
</gene>
<evidence type="ECO:0000259" key="5">
    <source>
        <dbReference type="PROSITE" id="PS50893"/>
    </source>
</evidence>
<evidence type="ECO:0000313" key="6">
    <source>
        <dbReference type="EMBL" id="KAA5541411.1"/>
    </source>
</evidence>
<dbReference type="InterPro" id="IPR003439">
    <property type="entry name" value="ABC_transporter-like_ATP-bd"/>
</dbReference>
<dbReference type="Proteomes" id="UP000324479">
    <property type="component" value="Unassembled WGS sequence"/>
</dbReference>
<dbReference type="PANTHER" id="PTHR43423">
    <property type="entry name" value="ABC TRANSPORTER I FAMILY MEMBER 17"/>
    <property type="match status" value="1"/>
</dbReference>